<evidence type="ECO:0000256" key="4">
    <source>
        <dbReference type="SAM" id="MobiDB-lite"/>
    </source>
</evidence>
<dbReference type="GO" id="GO:0045892">
    <property type="term" value="P:negative regulation of DNA-templated transcription"/>
    <property type="evidence" value="ECO:0007669"/>
    <property type="project" value="TreeGrafter"/>
</dbReference>
<gene>
    <name evidence="7" type="ORF">EZ242_11820</name>
</gene>
<dbReference type="GO" id="GO:0003677">
    <property type="term" value="F:DNA binding"/>
    <property type="evidence" value="ECO:0007669"/>
    <property type="project" value="UniProtKB-KW"/>
</dbReference>
<feature type="region of interest" description="Disordered" evidence="4">
    <location>
        <begin position="1"/>
        <end position="23"/>
    </location>
</feature>
<evidence type="ECO:0000256" key="3">
    <source>
        <dbReference type="ARBA" id="ARBA00023163"/>
    </source>
</evidence>
<name>A0A4Z0BKH4_9BURK</name>
<accession>A0A4Z0BKH4</accession>
<feature type="domain" description="HTH iclR-type" evidence="5">
    <location>
        <begin position="25"/>
        <end position="86"/>
    </location>
</feature>
<evidence type="ECO:0000256" key="2">
    <source>
        <dbReference type="ARBA" id="ARBA00023125"/>
    </source>
</evidence>
<evidence type="ECO:0000259" key="6">
    <source>
        <dbReference type="PROSITE" id="PS51078"/>
    </source>
</evidence>
<dbReference type="SUPFAM" id="SSF46785">
    <property type="entry name" value="Winged helix' DNA-binding domain"/>
    <property type="match status" value="1"/>
</dbReference>
<sequence length="283" mass="30266">MRRPLPEPSTASPADDAARTGTPSVQSVGMAFEVLEVLAEASEALGTSELARRLDQTKARVHRHLSTLRELGFVEQDASAAYRLGWRAFRLGLSVGENFGLRKLAQPHLRELQQASGHTVALATPAGADITVVDTIQSSGAVAITVRPGSLIPASSSALGRALLAFQPEEASRAALDSPRQPASASREPRRLKRLLEAVREQWWSVAVSERLPGVAALAAPVFDRQGRVLASVGLIGSQAQITDPPTPALVRLVQQAAAAISRELHSSAWEERLGSVRRRRAP</sequence>
<dbReference type="Pfam" id="PF01614">
    <property type="entry name" value="IclR_C"/>
    <property type="match status" value="1"/>
</dbReference>
<dbReference type="SMART" id="SM00346">
    <property type="entry name" value="HTH_ICLR"/>
    <property type="match status" value="1"/>
</dbReference>
<dbReference type="Proteomes" id="UP000297564">
    <property type="component" value="Unassembled WGS sequence"/>
</dbReference>
<dbReference type="PROSITE" id="PS51078">
    <property type="entry name" value="ICLR_ED"/>
    <property type="match status" value="1"/>
</dbReference>
<organism evidence="7 8">
    <name type="scientific">Ramlibacter rhizophilus</name>
    <dbReference type="NCBI Taxonomy" id="1781167"/>
    <lineage>
        <taxon>Bacteria</taxon>
        <taxon>Pseudomonadati</taxon>
        <taxon>Pseudomonadota</taxon>
        <taxon>Betaproteobacteria</taxon>
        <taxon>Burkholderiales</taxon>
        <taxon>Comamonadaceae</taxon>
        <taxon>Ramlibacter</taxon>
    </lineage>
</organism>
<dbReference type="PANTHER" id="PTHR30136">
    <property type="entry name" value="HELIX-TURN-HELIX TRANSCRIPTIONAL REGULATOR, ICLR FAMILY"/>
    <property type="match status" value="1"/>
</dbReference>
<dbReference type="InterPro" id="IPR014757">
    <property type="entry name" value="Tscrpt_reg_IclR_C"/>
</dbReference>
<dbReference type="InterPro" id="IPR029016">
    <property type="entry name" value="GAF-like_dom_sf"/>
</dbReference>
<dbReference type="InterPro" id="IPR005471">
    <property type="entry name" value="Tscrpt_reg_IclR_N"/>
</dbReference>
<dbReference type="InterPro" id="IPR036390">
    <property type="entry name" value="WH_DNA-bd_sf"/>
</dbReference>
<dbReference type="OrthoDB" id="5422805at2"/>
<dbReference type="InterPro" id="IPR050707">
    <property type="entry name" value="HTH_MetabolicPath_Reg"/>
</dbReference>
<dbReference type="SUPFAM" id="SSF55781">
    <property type="entry name" value="GAF domain-like"/>
    <property type="match status" value="1"/>
</dbReference>
<dbReference type="RefSeq" id="WP_135285358.1">
    <property type="nucleotide sequence ID" value="NZ_SMLL01000004.1"/>
</dbReference>
<dbReference type="AlphaFoldDB" id="A0A4Z0BKH4"/>
<evidence type="ECO:0000256" key="1">
    <source>
        <dbReference type="ARBA" id="ARBA00023015"/>
    </source>
</evidence>
<dbReference type="Pfam" id="PF09339">
    <property type="entry name" value="HTH_IclR"/>
    <property type="match status" value="1"/>
</dbReference>
<dbReference type="Gene3D" id="3.30.450.40">
    <property type="match status" value="1"/>
</dbReference>
<keyword evidence="1" id="KW-0805">Transcription regulation</keyword>
<dbReference type="PANTHER" id="PTHR30136:SF24">
    <property type="entry name" value="HTH-TYPE TRANSCRIPTIONAL REPRESSOR ALLR"/>
    <property type="match status" value="1"/>
</dbReference>
<dbReference type="InterPro" id="IPR036388">
    <property type="entry name" value="WH-like_DNA-bd_sf"/>
</dbReference>
<keyword evidence="8" id="KW-1185">Reference proteome</keyword>
<evidence type="ECO:0000313" key="8">
    <source>
        <dbReference type="Proteomes" id="UP000297564"/>
    </source>
</evidence>
<dbReference type="PROSITE" id="PS51077">
    <property type="entry name" value="HTH_ICLR"/>
    <property type="match status" value="1"/>
</dbReference>
<reference evidence="7 8" key="1">
    <citation type="submission" date="2019-03" db="EMBL/GenBank/DDBJ databases">
        <title>Ramlibacter rhizophilus CCTCC AB2015357, whole genome shotgun sequence.</title>
        <authorList>
            <person name="Zhang X."/>
            <person name="Feng G."/>
            <person name="Zhu H."/>
        </authorList>
    </citation>
    <scope>NUCLEOTIDE SEQUENCE [LARGE SCALE GENOMIC DNA]</scope>
    <source>
        <strain evidence="7 8">CCTCC AB2015357</strain>
    </source>
</reference>
<evidence type="ECO:0000313" key="7">
    <source>
        <dbReference type="EMBL" id="TFY99815.1"/>
    </source>
</evidence>
<dbReference type="Gene3D" id="1.10.10.10">
    <property type="entry name" value="Winged helix-like DNA-binding domain superfamily/Winged helix DNA-binding domain"/>
    <property type="match status" value="1"/>
</dbReference>
<keyword evidence="3" id="KW-0804">Transcription</keyword>
<evidence type="ECO:0000259" key="5">
    <source>
        <dbReference type="PROSITE" id="PS51077"/>
    </source>
</evidence>
<comment type="caution">
    <text evidence="7">The sequence shown here is derived from an EMBL/GenBank/DDBJ whole genome shotgun (WGS) entry which is preliminary data.</text>
</comment>
<feature type="domain" description="IclR-ED" evidence="6">
    <location>
        <begin position="87"/>
        <end position="267"/>
    </location>
</feature>
<keyword evidence="2" id="KW-0238">DNA-binding</keyword>
<dbReference type="FunFam" id="1.10.10.10:FF:000056">
    <property type="entry name" value="IclR family transcriptional regulator"/>
    <property type="match status" value="1"/>
</dbReference>
<dbReference type="GO" id="GO:0003700">
    <property type="term" value="F:DNA-binding transcription factor activity"/>
    <property type="evidence" value="ECO:0007669"/>
    <property type="project" value="TreeGrafter"/>
</dbReference>
<protein>
    <submittedName>
        <fullName evidence="7">IclR family transcriptional regulator</fullName>
    </submittedName>
</protein>
<proteinExistence type="predicted"/>
<dbReference type="EMBL" id="SMLL01000004">
    <property type="protein sequence ID" value="TFY99815.1"/>
    <property type="molecule type" value="Genomic_DNA"/>
</dbReference>